<reference evidence="1 2" key="1">
    <citation type="submission" date="2023-01" db="EMBL/GenBank/DDBJ databases">
        <authorList>
            <person name="Whitehead M."/>
        </authorList>
    </citation>
    <scope>NUCLEOTIDE SEQUENCE [LARGE SCALE GENOMIC DNA]</scope>
</reference>
<accession>A0AAV0Y7E7</accession>
<organism evidence="1 2">
    <name type="scientific">Macrosiphum euphorbiae</name>
    <name type="common">potato aphid</name>
    <dbReference type="NCBI Taxonomy" id="13131"/>
    <lineage>
        <taxon>Eukaryota</taxon>
        <taxon>Metazoa</taxon>
        <taxon>Ecdysozoa</taxon>
        <taxon>Arthropoda</taxon>
        <taxon>Hexapoda</taxon>
        <taxon>Insecta</taxon>
        <taxon>Pterygota</taxon>
        <taxon>Neoptera</taxon>
        <taxon>Paraneoptera</taxon>
        <taxon>Hemiptera</taxon>
        <taxon>Sternorrhyncha</taxon>
        <taxon>Aphidomorpha</taxon>
        <taxon>Aphidoidea</taxon>
        <taxon>Aphididae</taxon>
        <taxon>Macrosiphini</taxon>
        <taxon>Macrosiphum</taxon>
    </lineage>
</organism>
<dbReference type="Proteomes" id="UP001160148">
    <property type="component" value="Unassembled WGS sequence"/>
</dbReference>
<keyword evidence="2" id="KW-1185">Reference proteome</keyword>
<comment type="caution">
    <text evidence="1">The sequence shown here is derived from an EMBL/GenBank/DDBJ whole genome shotgun (WGS) entry which is preliminary data.</text>
</comment>
<name>A0AAV0Y7E7_9HEMI</name>
<gene>
    <name evidence="1" type="ORF">MEUPH1_LOCUS30127</name>
</gene>
<evidence type="ECO:0000313" key="2">
    <source>
        <dbReference type="Proteomes" id="UP001160148"/>
    </source>
</evidence>
<evidence type="ECO:0000313" key="1">
    <source>
        <dbReference type="EMBL" id="CAI6376790.1"/>
    </source>
</evidence>
<proteinExistence type="predicted"/>
<dbReference type="EMBL" id="CARXXK010001572">
    <property type="protein sequence ID" value="CAI6376790.1"/>
    <property type="molecule type" value="Genomic_DNA"/>
</dbReference>
<protein>
    <submittedName>
        <fullName evidence="1">Uncharacterized protein</fullName>
    </submittedName>
</protein>
<sequence length="71" mass="8406">MVLSNDERACIAGKLRQGVPVDRIMQDIRSTSNPDPEKFDRIHYTEKKDVRNIQRDYKLGYHTMKFHEENA</sequence>
<dbReference type="AlphaFoldDB" id="A0AAV0Y7E7"/>